<dbReference type="Proteomes" id="UP001175000">
    <property type="component" value="Unassembled WGS sequence"/>
</dbReference>
<feature type="region of interest" description="Disordered" evidence="1">
    <location>
        <begin position="475"/>
        <end position="637"/>
    </location>
</feature>
<keyword evidence="2" id="KW-1133">Transmembrane helix</keyword>
<feature type="region of interest" description="Disordered" evidence="1">
    <location>
        <begin position="331"/>
        <end position="391"/>
    </location>
</feature>
<evidence type="ECO:0000256" key="2">
    <source>
        <dbReference type="SAM" id="Phobius"/>
    </source>
</evidence>
<gene>
    <name evidence="4" type="ORF">B0T14DRAFT_148120</name>
</gene>
<protein>
    <recommendedName>
        <fullName evidence="3">Azaphilone pigments biosynthesis cluster protein L N-terminal domain-containing protein</fullName>
    </recommendedName>
</protein>
<accession>A0AA39WVM4</accession>
<feature type="transmembrane region" description="Helical" evidence="2">
    <location>
        <begin position="27"/>
        <end position="54"/>
    </location>
</feature>
<dbReference type="AlphaFoldDB" id="A0AA39WVM4"/>
<feature type="compositionally biased region" description="Basic residues" evidence="1">
    <location>
        <begin position="598"/>
        <end position="607"/>
    </location>
</feature>
<keyword evidence="5" id="KW-1185">Reference proteome</keyword>
<keyword evidence="2" id="KW-0472">Membrane</keyword>
<organism evidence="4 5">
    <name type="scientific">Immersiella caudata</name>
    <dbReference type="NCBI Taxonomy" id="314043"/>
    <lineage>
        <taxon>Eukaryota</taxon>
        <taxon>Fungi</taxon>
        <taxon>Dikarya</taxon>
        <taxon>Ascomycota</taxon>
        <taxon>Pezizomycotina</taxon>
        <taxon>Sordariomycetes</taxon>
        <taxon>Sordariomycetidae</taxon>
        <taxon>Sordariales</taxon>
        <taxon>Lasiosphaeriaceae</taxon>
        <taxon>Immersiella</taxon>
    </lineage>
</organism>
<name>A0AA39WVM4_9PEZI</name>
<feature type="compositionally biased region" description="Basic and acidic residues" evidence="1">
    <location>
        <begin position="519"/>
        <end position="540"/>
    </location>
</feature>
<evidence type="ECO:0000313" key="5">
    <source>
        <dbReference type="Proteomes" id="UP001175000"/>
    </source>
</evidence>
<feature type="compositionally biased region" description="Basic and acidic residues" evidence="1">
    <location>
        <begin position="337"/>
        <end position="348"/>
    </location>
</feature>
<evidence type="ECO:0000313" key="4">
    <source>
        <dbReference type="EMBL" id="KAK0622376.1"/>
    </source>
</evidence>
<feature type="domain" description="Azaphilone pigments biosynthesis cluster protein L N-terminal" evidence="3">
    <location>
        <begin position="167"/>
        <end position="304"/>
    </location>
</feature>
<dbReference type="EMBL" id="JAULSU010000003">
    <property type="protein sequence ID" value="KAK0622376.1"/>
    <property type="molecule type" value="Genomic_DNA"/>
</dbReference>
<evidence type="ECO:0000256" key="1">
    <source>
        <dbReference type="SAM" id="MobiDB-lite"/>
    </source>
</evidence>
<dbReference type="Pfam" id="PF17111">
    <property type="entry name" value="PigL_N"/>
    <property type="match status" value="1"/>
</dbReference>
<feature type="compositionally biased region" description="Basic and acidic residues" evidence="1">
    <location>
        <begin position="566"/>
        <end position="584"/>
    </location>
</feature>
<dbReference type="InterPro" id="IPR031348">
    <property type="entry name" value="PigL_N"/>
</dbReference>
<reference evidence="4" key="1">
    <citation type="submission" date="2023-06" db="EMBL/GenBank/DDBJ databases">
        <title>Genome-scale phylogeny and comparative genomics of the fungal order Sordariales.</title>
        <authorList>
            <consortium name="Lawrence Berkeley National Laboratory"/>
            <person name="Hensen N."/>
            <person name="Bonometti L."/>
            <person name="Westerberg I."/>
            <person name="Brannstrom I.O."/>
            <person name="Guillou S."/>
            <person name="Cros-Aarteil S."/>
            <person name="Calhoun S."/>
            <person name="Haridas S."/>
            <person name="Kuo A."/>
            <person name="Mondo S."/>
            <person name="Pangilinan J."/>
            <person name="Riley R."/>
            <person name="Labutti K."/>
            <person name="Andreopoulos B."/>
            <person name="Lipzen A."/>
            <person name="Chen C."/>
            <person name="Yanf M."/>
            <person name="Daum C."/>
            <person name="Ng V."/>
            <person name="Clum A."/>
            <person name="Steindorff A."/>
            <person name="Ohm R."/>
            <person name="Martin F."/>
            <person name="Silar P."/>
            <person name="Natvig D."/>
            <person name="Lalanne C."/>
            <person name="Gautier V."/>
            <person name="Ament-Velasquez S.L."/>
            <person name="Kruys A."/>
            <person name="Hutchinson M.I."/>
            <person name="Powell A.J."/>
            <person name="Barry K."/>
            <person name="Miller A.N."/>
            <person name="Grigoriev I.V."/>
            <person name="Debuchy R."/>
            <person name="Gladieux P."/>
            <person name="Thoren M.H."/>
            <person name="Johannesson H."/>
        </authorList>
    </citation>
    <scope>NUCLEOTIDE SEQUENCE</scope>
    <source>
        <strain evidence="4">CBS 606.72</strain>
    </source>
</reference>
<proteinExistence type="predicted"/>
<evidence type="ECO:0000259" key="3">
    <source>
        <dbReference type="Pfam" id="PF17111"/>
    </source>
</evidence>
<comment type="caution">
    <text evidence="4">The sequence shown here is derived from an EMBL/GenBank/DDBJ whole genome shotgun (WGS) entry which is preliminary data.</text>
</comment>
<sequence>MVVEDSCPQWETFRDDDDPPWRVVSMFAAMALCIPSALLDFSVGPLIIGLGKYLGLMWLGVRKRDAQHLHLLPCRRCVWWIGMDRAVVSAGFGGLSCKALSGHDQPTRLHAYGVMHCIRRPSKIRQQRGPRQALAPSRRLNPAPRCCFNFIPLSVIASSSCLCFEHMDPLSIIGSVAGVATAGVSLVSVLFETVDTYRSAPKEIGTIARGIQDLGLVLDQLVQVLSDSRDMQTRRLRKSVVSTIQRIDNIHDEVWQLIDRGESSFGRVKWTLFLKGRMRDLVARIEAHKSTVQLVCTTLLLAMQQRRVAKSKEPGVAVSARRRLRRQAENLVNAAHESLRDLTERGPNNEDAGNEDFVPPLRATDNPAPPSTGTPATQEAEDNKPSLEAPQELRVSARREVGEEAALFLYSMVFSRTGAKDAHTQETGAPPDNSNALVIHNPGGTDIVLAGRPFVSRVVDDLLQSWTVLSDEEIDEVAETEREEGYQSGPARSQSGDSIRGPEDGRRASRRQQSPRSRPNLDREETQTDSNSREPPEKRYRPMFSGIQADEPPAKVVSARTAGHWKRAESHASRPKENADRRQTETATEGQYHPYLGSKHKQKRRTRSPGPPDFGLEEYERSWPSAGRTVPTGRISKTTRVQRDAVEALLEGAKEAFRPVQKEVRGRRGTKTKWVMNAANVSR</sequence>
<keyword evidence="2" id="KW-0812">Transmembrane</keyword>